<dbReference type="Pfam" id="PF00046">
    <property type="entry name" value="Homeodomain"/>
    <property type="match status" value="1"/>
</dbReference>
<organism evidence="8 9">
    <name type="scientific">Cryptococcus deuterogattii Ram5</name>
    <dbReference type="NCBI Taxonomy" id="1296110"/>
    <lineage>
        <taxon>Eukaryota</taxon>
        <taxon>Fungi</taxon>
        <taxon>Dikarya</taxon>
        <taxon>Basidiomycota</taxon>
        <taxon>Agaricomycotina</taxon>
        <taxon>Tremellomycetes</taxon>
        <taxon>Tremellales</taxon>
        <taxon>Cryptococcaceae</taxon>
        <taxon>Cryptococcus</taxon>
        <taxon>Cryptococcus gattii species complex</taxon>
    </lineage>
</organism>
<keyword evidence="3 4" id="KW-0539">Nucleus</keyword>
<dbReference type="HOGENOM" id="CLU_624057_0_0_1"/>
<evidence type="ECO:0000313" key="9">
    <source>
        <dbReference type="Proteomes" id="UP000053392"/>
    </source>
</evidence>
<dbReference type="PANTHER" id="PTHR24327">
    <property type="entry name" value="HOMEOBOX PROTEIN"/>
    <property type="match status" value="1"/>
</dbReference>
<evidence type="ECO:0000313" key="8">
    <source>
        <dbReference type="EMBL" id="KIR42023.1"/>
    </source>
</evidence>
<comment type="subcellular location">
    <subcellularLocation>
        <location evidence="4 5">Nucleus</location>
    </subcellularLocation>
</comment>
<feature type="compositionally biased region" description="Basic and acidic residues" evidence="6">
    <location>
        <begin position="67"/>
        <end position="77"/>
    </location>
</feature>
<sequence>MLSSRQPPQKAKISTSPALRGNSNDGRSRRSVGSQEDLSNSSDNHRSVLLSPTANPRSSPGPKLSHRSSEAVEDKGKKSPQSSPTARLPLLFRSSPTLPPLITSCHARNSLHPTRAVPTQHRTNSHPIHLAFPGELREHGYDCPLADHYFPLGYKSPPGYSIPQTPSSTRHRSPLPPIHVHLAEYAPPPQSHYHSEGSYPPPLPSSAYMYSQREDAYHRPPRPRPLIHPHTHPMSTECDVRFHSAHRLGHGSRLSYGLRLSPVKGPNGGALDSNTSSQASMVSAGKLAFSSIKSPRKRANDVQLAALSDAFRRTHYPSTKERHELAMQLGMTSRSVQIWFQNRRRAVKVDQESAIQRAEAKARAAEATWRELPAPPSLAEGMSGGLGSRRNSGAELENNMEVDVVVKRERQ</sequence>
<name>A0A0D0U1E7_9TREE</name>
<dbReference type="GO" id="GO:0005634">
    <property type="term" value="C:nucleus"/>
    <property type="evidence" value="ECO:0007669"/>
    <property type="project" value="UniProtKB-SubCell"/>
</dbReference>
<dbReference type="EMBL" id="KN847899">
    <property type="protein sequence ID" value="KIR42023.1"/>
    <property type="molecule type" value="Genomic_DNA"/>
</dbReference>
<dbReference type="PROSITE" id="PS00027">
    <property type="entry name" value="HOMEOBOX_1"/>
    <property type="match status" value="1"/>
</dbReference>
<evidence type="ECO:0000256" key="6">
    <source>
        <dbReference type="SAM" id="MobiDB-lite"/>
    </source>
</evidence>
<keyword evidence="1 4" id="KW-0238">DNA-binding</keyword>
<evidence type="ECO:0000256" key="2">
    <source>
        <dbReference type="ARBA" id="ARBA00023155"/>
    </source>
</evidence>
<gene>
    <name evidence="8" type="ORF">I313_02185</name>
</gene>
<dbReference type="InterPro" id="IPR017970">
    <property type="entry name" value="Homeobox_CS"/>
</dbReference>
<keyword evidence="9" id="KW-1185">Reference proteome</keyword>
<dbReference type="Gene3D" id="1.10.10.60">
    <property type="entry name" value="Homeodomain-like"/>
    <property type="match status" value="1"/>
</dbReference>
<dbReference type="SMART" id="SM00389">
    <property type="entry name" value="HOX"/>
    <property type="match status" value="1"/>
</dbReference>
<evidence type="ECO:0000256" key="4">
    <source>
        <dbReference type="PROSITE-ProRule" id="PRU00108"/>
    </source>
</evidence>
<feature type="region of interest" description="Disordered" evidence="6">
    <location>
        <begin position="1"/>
        <end position="93"/>
    </location>
</feature>
<reference evidence="8 9" key="1">
    <citation type="submission" date="2015-01" db="EMBL/GenBank/DDBJ databases">
        <title>The Genome Sequence of Cryptococcus gattii Ram5.</title>
        <authorList>
            <consortium name="The Broad Institute Genomics Platform"/>
            <person name="Cuomo C."/>
            <person name="Litvintseva A."/>
            <person name="Chen Y."/>
            <person name="Heitman J."/>
            <person name="Sun S."/>
            <person name="Springer D."/>
            <person name="Dromer F."/>
            <person name="Young S."/>
            <person name="Zeng Q."/>
            <person name="Gargeya S."/>
            <person name="Abouelleil A."/>
            <person name="Alvarado L."/>
            <person name="Chapman S.B."/>
            <person name="Gainer-Dewar J."/>
            <person name="Goldberg J."/>
            <person name="Griggs A."/>
            <person name="Gujja S."/>
            <person name="Hansen M."/>
            <person name="Howarth C."/>
            <person name="Imamovic A."/>
            <person name="Larimer J."/>
            <person name="Murphy C."/>
            <person name="Naylor J."/>
            <person name="Pearson M."/>
            <person name="Priest M."/>
            <person name="Roberts A."/>
            <person name="Saif S."/>
            <person name="Shea T."/>
            <person name="Sykes S."/>
            <person name="Wortman J."/>
            <person name="Nusbaum C."/>
            <person name="Birren B."/>
        </authorList>
    </citation>
    <scope>NUCLEOTIDE SEQUENCE [LARGE SCALE GENOMIC DNA]</scope>
    <source>
        <strain evidence="8 9">Ram5</strain>
    </source>
</reference>
<evidence type="ECO:0000256" key="1">
    <source>
        <dbReference type="ARBA" id="ARBA00023125"/>
    </source>
</evidence>
<dbReference type="InterPro" id="IPR001356">
    <property type="entry name" value="HD"/>
</dbReference>
<proteinExistence type="predicted"/>
<feature type="compositionally biased region" description="Polar residues" evidence="6">
    <location>
        <begin position="1"/>
        <end position="17"/>
    </location>
</feature>
<dbReference type="GO" id="GO:0000978">
    <property type="term" value="F:RNA polymerase II cis-regulatory region sequence-specific DNA binding"/>
    <property type="evidence" value="ECO:0007669"/>
    <property type="project" value="TreeGrafter"/>
</dbReference>
<dbReference type="Proteomes" id="UP000053392">
    <property type="component" value="Unassembled WGS sequence"/>
</dbReference>
<dbReference type="OrthoDB" id="2576500at2759"/>
<evidence type="ECO:0000256" key="3">
    <source>
        <dbReference type="ARBA" id="ARBA00023242"/>
    </source>
</evidence>
<dbReference type="AlphaFoldDB" id="A0A0D0U1E7"/>
<dbReference type="SUPFAM" id="SSF46689">
    <property type="entry name" value="Homeodomain-like"/>
    <property type="match status" value="1"/>
</dbReference>
<feature type="DNA-binding region" description="Homeobox" evidence="4">
    <location>
        <begin position="292"/>
        <end position="351"/>
    </location>
</feature>
<protein>
    <recommendedName>
        <fullName evidence="7">Homeobox domain-containing protein</fullName>
    </recommendedName>
</protein>
<dbReference type="CDD" id="cd00086">
    <property type="entry name" value="homeodomain"/>
    <property type="match status" value="1"/>
</dbReference>
<dbReference type="GO" id="GO:0000981">
    <property type="term" value="F:DNA-binding transcription factor activity, RNA polymerase II-specific"/>
    <property type="evidence" value="ECO:0007669"/>
    <property type="project" value="InterPro"/>
</dbReference>
<feature type="domain" description="Homeobox" evidence="7">
    <location>
        <begin position="290"/>
        <end position="350"/>
    </location>
</feature>
<dbReference type="InterPro" id="IPR009057">
    <property type="entry name" value="Homeodomain-like_sf"/>
</dbReference>
<dbReference type="InterPro" id="IPR050460">
    <property type="entry name" value="Distal-less_Homeobox_TF"/>
</dbReference>
<evidence type="ECO:0000256" key="5">
    <source>
        <dbReference type="RuleBase" id="RU000682"/>
    </source>
</evidence>
<dbReference type="PROSITE" id="PS50071">
    <property type="entry name" value="HOMEOBOX_2"/>
    <property type="match status" value="1"/>
</dbReference>
<evidence type="ECO:0000259" key="7">
    <source>
        <dbReference type="PROSITE" id="PS50071"/>
    </source>
</evidence>
<keyword evidence="2 4" id="KW-0371">Homeobox</keyword>
<feature type="region of interest" description="Disordered" evidence="6">
    <location>
        <begin position="366"/>
        <end position="411"/>
    </location>
</feature>
<accession>A0A0D0U1E7</accession>
<dbReference type="PANTHER" id="PTHR24327:SF41">
    <property type="entry name" value="BRAIN-SPECIFIC HOMEOBOX PROTEIN"/>
    <property type="match status" value="1"/>
</dbReference>